<dbReference type="PANTHER" id="PTHR21325">
    <property type="entry name" value="PHOSPHOLIPASE B, PLB1"/>
    <property type="match status" value="1"/>
</dbReference>
<evidence type="ECO:0000259" key="8">
    <source>
        <dbReference type="PROSITE" id="PS50157"/>
    </source>
</evidence>
<keyword evidence="7" id="KW-0732">Signal</keyword>
<dbReference type="PANTHER" id="PTHR21325:SF31">
    <property type="entry name" value="GH22081P-RELATED"/>
    <property type="match status" value="1"/>
</dbReference>
<comment type="similarity">
    <text evidence="1">Belongs to the UDP-glycosyltransferase family.</text>
</comment>
<sequence>MFRFSFLLLFIFSLSHAFKIAIFASDITSSQNIWNKRIADTLSSAGHDIVVYVISSYNTKPPSIEFVKGIKAEYVNASVSHDIHELMKEANDITFYDVPFYDNRQKARAKIFTAMAESCEPLITNSTFIDSVKSEKFDLAFTHMYTYCNIGIIHLTGIPSWIWLNSAPMAEHIGQSIGLPMPPSYCSHMMQDAGEEMYFIDRIKSFFAHLLTVPMVKMGSSSIETAYFRKHFGEDFPDLFELGKEAPLVMVNTVELYDFARPTLAKIVNIGGIGIDVNEGKKLTGDFARLVDSSDGFIVMTFGSIAPMYLMPREWKKSIATSFARFPHIQFFIRYEKESDDFTKSLPKNTHVSKWLPQGDLLKHPKCRGMITHAGYNSLQDVFHSGIPTITIPLFGDQPKNARLAEKLGVGVRVTKKEMMSAIGLSKALDKLTNDKSLTESAKKLRRQIELRPVSSSNLLIKWTEFVAEFKTLDNLVPYGVHLNAFVYHSLDVISFLLFSFLFIAFLIYRICLKCYRCVKCFIPEDHDFKHSHLLTSAVPFRMNSLESTSIGSFLQSSLSNALGDRPSKSFYRKRANAPTRPEAKHSKYARLIDSIKTTNGHNLFQCRARDCGKWLREGEEFALHSLTHEKRRSSEKDKVISVIKGKDCDEIINHINTDVQQLSTFLSTRQNIPVSLSTPSSSRISSNLVDLNEITPSDPIGTKTDSIINEPSTSTIDMNDQASQDNQQNIKVSNGSSKRRFNWNLFVRGCVESQCSFTHYQVLPMFKLILFSLLVVTCAVKDYGIPGWTCDEQVMKKSATVPKSVHSLRFADINVIGAIGDSITAGNGAGAADENDTLALQIQYRGLTFSVGGDMDLDEHVTLANILKKFNPNIFGFSVKTGAANVWASAQLNAAVPGARAVNLTDQANDLVQRFRDHPDKVDIVNDWKLIHIFIGGNDICAWCDHPENESAELFGHRIGDAIQILKNNLPRTIVVITGMLDITVLREMDAKNSRCEVMHRTECPCEQNQKFTTEQLRGVCKEYMQQEDDLQFSGRFDDTDDFSIIIQPFFEDYDHAPLLPDGTADVSLFAPDCFHFSEYGHAVVGKNLWNNMLQPVGQKSMVANLTDLSTPLSCPTASCPFIRTTKNSQDCSKYLTPVAI</sequence>
<keyword evidence="4" id="KW-0808">Transferase</keyword>
<reference evidence="9" key="2">
    <citation type="submission" date="2022-06" db="UniProtKB">
        <authorList>
            <consortium name="EnsemblMetazoa"/>
        </authorList>
    </citation>
    <scope>IDENTIFICATION</scope>
    <source>
        <strain evidence="9">PS312</strain>
    </source>
</reference>
<dbReference type="SUPFAM" id="SSF52266">
    <property type="entry name" value="SGNH hydrolase"/>
    <property type="match status" value="1"/>
</dbReference>
<protein>
    <recommendedName>
        <fullName evidence="2">glucuronosyltransferase</fullName>
        <ecNumber evidence="2">2.4.1.17</ecNumber>
    </recommendedName>
</protein>
<evidence type="ECO:0000256" key="6">
    <source>
        <dbReference type="SAM" id="MobiDB-lite"/>
    </source>
</evidence>
<evidence type="ECO:0000256" key="3">
    <source>
        <dbReference type="ARBA" id="ARBA00022676"/>
    </source>
</evidence>
<dbReference type="GO" id="GO:0006644">
    <property type="term" value="P:phospholipid metabolic process"/>
    <property type="evidence" value="ECO:0000318"/>
    <property type="project" value="GO_Central"/>
</dbReference>
<dbReference type="EC" id="2.4.1.17" evidence="2"/>
<organism evidence="9 10">
    <name type="scientific">Pristionchus pacificus</name>
    <name type="common">Parasitic nematode worm</name>
    <dbReference type="NCBI Taxonomy" id="54126"/>
    <lineage>
        <taxon>Eukaryota</taxon>
        <taxon>Metazoa</taxon>
        <taxon>Ecdysozoa</taxon>
        <taxon>Nematoda</taxon>
        <taxon>Chromadorea</taxon>
        <taxon>Rhabditida</taxon>
        <taxon>Rhabditina</taxon>
        <taxon>Diplogasteromorpha</taxon>
        <taxon>Diplogasteroidea</taxon>
        <taxon>Neodiplogasteridae</taxon>
        <taxon>Pristionchus</taxon>
    </lineage>
</organism>
<dbReference type="SUPFAM" id="SSF53756">
    <property type="entry name" value="UDP-Glycosyltransferase/glycogen phosphorylase"/>
    <property type="match status" value="1"/>
</dbReference>
<dbReference type="InterPro" id="IPR038885">
    <property type="entry name" value="PLB1"/>
</dbReference>
<dbReference type="PROSITE" id="PS00028">
    <property type="entry name" value="ZINC_FINGER_C2H2_1"/>
    <property type="match status" value="1"/>
</dbReference>
<evidence type="ECO:0000256" key="2">
    <source>
        <dbReference type="ARBA" id="ARBA00012544"/>
    </source>
</evidence>
<dbReference type="Pfam" id="PF00201">
    <property type="entry name" value="UDPGT"/>
    <property type="match status" value="1"/>
</dbReference>
<dbReference type="GO" id="GO:0015020">
    <property type="term" value="F:glucuronosyltransferase activity"/>
    <property type="evidence" value="ECO:0007669"/>
    <property type="project" value="UniProtKB-EC"/>
</dbReference>
<dbReference type="InterPro" id="IPR036514">
    <property type="entry name" value="SGNH_hydro_sf"/>
</dbReference>
<comment type="catalytic activity">
    <reaction evidence="5">
        <text>glucuronate acceptor + UDP-alpha-D-glucuronate = acceptor beta-D-glucuronoside + UDP + H(+)</text>
        <dbReference type="Rhea" id="RHEA:21032"/>
        <dbReference type="ChEBI" id="CHEBI:15378"/>
        <dbReference type="ChEBI" id="CHEBI:58052"/>
        <dbReference type="ChEBI" id="CHEBI:58223"/>
        <dbReference type="ChEBI" id="CHEBI:132367"/>
        <dbReference type="ChEBI" id="CHEBI:132368"/>
        <dbReference type="EC" id="2.4.1.17"/>
    </reaction>
</comment>
<evidence type="ECO:0000313" key="9">
    <source>
        <dbReference type="EnsemblMetazoa" id="PPA03249.1"/>
    </source>
</evidence>
<reference evidence="10" key="1">
    <citation type="journal article" date="2008" name="Nat. Genet.">
        <title>The Pristionchus pacificus genome provides a unique perspective on nematode lifestyle and parasitism.</title>
        <authorList>
            <person name="Dieterich C."/>
            <person name="Clifton S.W."/>
            <person name="Schuster L.N."/>
            <person name="Chinwalla A."/>
            <person name="Delehaunty K."/>
            <person name="Dinkelacker I."/>
            <person name="Fulton L."/>
            <person name="Fulton R."/>
            <person name="Godfrey J."/>
            <person name="Minx P."/>
            <person name="Mitreva M."/>
            <person name="Roeseler W."/>
            <person name="Tian H."/>
            <person name="Witte H."/>
            <person name="Yang S.P."/>
            <person name="Wilson R.K."/>
            <person name="Sommer R.J."/>
        </authorList>
    </citation>
    <scope>NUCLEOTIDE SEQUENCE [LARGE SCALE GENOMIC DNA]</scope>
    <source>
        <strain evidence="10">PS312</strain>
    </source>
</reference>
<dbReference type="AlphaFoldDB" id="A0A2A6BEA8"/>
<feature type="domain" description="C2H2-type" evidence="8">
    <location>
        <begin position="605"/>
        <end position="634"/>
    </location>
</feature>
<keyword evidence="10" id="KW-1185">Reference proteome</keyword>
<dbReference type="Proteomes" id="UP000005239">
    <property type="component" value="Unassembled WGS sequence"/>
</dbReference>
<dbReference type="InterPro" id="IPR035547">
    <property type="entry name" value="Phospholipase_B"/>
</dbReference>
<evidence type="ECO:0000256" key="1">
    <source>
        <dbReference type="ARBA" id="ARBA00009995"/>
    </source>
</evidence>
<keyword evidence="3" id="KW-0328">Glycosyltransferase</keyword>
<dbReference type="InterPro" id="IPR002213">
    <property type="entry name" value="UDP_glucos_trans"/>
</dbReference>
<dbReference type="PROSITE" id="PS50157">
    <property type="entry name" value="ZINC_FINGER_C2H2_2"/>
    <property type="match status" value="1"/>
</dbReference>
<feature type="region of interest" description="Disordered" evidence="6">
    <location>
        <begin position="701"/>
        <end position="725"/>
    </location>
</feature>
<name>A0A2A6BEA8_PRIPA</name>
<dbReference type="InterPro" id="IPR013087">
    <property type="entry name" value="Znf_C2H2_type"/>
</dbReference>
<dbReference type="Gene3D" id="3.40.50.1110">
    <property type="entry name" value="SGNH hydrolase"/>
    <property type="match status" value="1"/>
</dbReference>
<dbReference type="FunFam" id="3.40.50.2000:FF:000021">
    <property type="entry name" value="UDP-glucuronosyltransferase"/>
    <property type="match status" value="1"/>
</dbReference>
<feature type="compositionally biased region" description="Polar residues" evidence="6">
    <location>
        <begin position="704"/>
        <end position="725"/>
    </location>
</feature>
<evidence type="ECO:0000256" key="4">
    <source>
        <dbReference type="ARBA" id="ARBA00022679"/>
    </source>
</evidence>
<feature type="signal peptide" evidence="7">
    <location>
        <begin position="1"/>
        <end position="17"/>
    </location>
</feature>
<feature type="chain" id="PRO_5043646661" description="glucuronosyltransferase" evidence="7">
    <location>
        <begin position="18"/>
        <end position="1142"/>
    </location>
</feature>
<dbReference type="Pfam" id="PF00657">
    <property type="entry name" value="Lipase_GDSL"/>
    <property type="match status" value="1"/>
</dbReference>
<evidence type="ECO:0000313" key="10">
    <source>
        <dbReference type="Proteomes" id="UP000005239"/>
    </source>
</evidence>
<dbReference type="CDD" id="cd01824">
    <property type="entry name" value="Phospholipase_B_like"/>
    <property type="match status" value="1"/>
</dbReference>
<dbReference type="InterPro" id="IPR001087">
    <property type="entry name" value="GDSL"/>
</dbReference>
<proteinExistence type="inferred from homology"/>
<evidence type="ECO:0000256" key="7">
    <source>
        <dbReference type="SAM" id="SignalP"/>
    </source>
</evidence>
<accession>A0A8R1Y8D4</accession>
<accession>A0A2A6BEA8</accession>
<dbReference type="GO" id="GO:0004620">
    <property type="term" value="F:phospholipase activity"/>
    <property type="evidence" value="ECO:0000318"/>
    <property type="project" value="GO_Central"/>
</dbReference>
<dbReference type="FunFam" id="3.40.50.1110:FF:000017">
    <property type="entry name" value="Protein CBG05119"/>
    <property type="match status" value="1"/>
</dbReference>
<dbReference type="CDD" id="cd03784">
    <property type="entry name" value="GT1_Gtf-like"/>
    <property type="match status" value="1"/>
</dbReference>
<dbReference type="Gene3D" id="3.40.50.2000">
    <property type="entry name" value="Glycogen Phosphorylase B"/>
    <property type="match status" value="1"/>
</dbReference>
<gene>
    <name evidence="9" type="primary">WBGene00092803</name>
</gene>
<dbReference type="EnsemblMetazoa" id="PPA03249.1">
    <property type="protein sequence ID" value="PPA03249.1"/>
    <property type="gene ID" value="WBGene00092803"/>
</dbReference>
<evidence type="ECO:0000256" key="5">
    <source>
        <dbReference type="ARBA" id="ARBA00047475"/>
    </source>
</evidence>